<gene>
    <name evidence="13" type="ORF">SPICUR_07875</name>
</gene>
<evidence type="ECO:0000256" key="10">
    <source>
        <dbReference type="ARBA" id="ARBA00023186"/>
    </source>
</evidence>
<proteinExistence type="inferred from homology"/>
<sequence length="192" mass="21024">MMLLCGLVTACAVRPPQPTATDNGVAVEAWTSPPVPAAWRLSGRTSLRLEDEGVTATVVWDQSGSGYRIDLRGAFGAGSLRIVGDDDVVRLTTADGERYTADSPRELVRAVTGYDLPVSFLRYWVTGRPVPWLDGRVTPDSAGLPSVIRQSGWRVTYEAFRSVGRYRLPERVAVAREGMSVRIAIGDWESRE</sequence>
<keyword evidence="14" id="KW-1185">Reference proteome</keyword>
<keyword evidence="7" id="KW-0653">Protein transport</keyword>
<keyword evidence="9" id="KW-0564">Palmitate</keyword>
<dbReference type="GO" id="GO:0009279">
    <property type="term" value="C:cell outer membrane"/>
    <property type="evidence" value="ECO:0007669"/>
    <property type="project" value="UniProtKB-SubCell"/>
</dbReference>
<accession>U5T8D7</accession>
<evidence type="ECO:0000256" key="9">
    <source>
        <dbReference type="ARBA" id="ARBA00023139"/>
    </source>
</evidence>
<dbReference type="Proteomes" id="UP000017640">
    <property type="component" value="Chromosome"/>
</dbReference>
<keyword evidence="5" id="KW-0813">Transport</keyword>
<dbReference type="Gene3D" id="2.50.20.10">
    <property type="entry name" value="Lipoprotein localisation LolA/LolB/LppX"/>
    <property type="match status" value="1"/>
</dbReference>
<dbReference type="InterPro" id="IPR004565">
    <property type="entry name" value="OM_lipoprot_LolB"/>
</dbReference>
<dbReference type="CDD" id="cd16326">
    <property type="entry name" value="LolB"/>
    <property type="match status" value="1"/>
</dbReference>
<evidence type="ECO:0000256" key="2">
    <source>
        <dbReference type="ARBA" id="ARBA00009696"/>
    </source>
</evidence>
<dbReference type="EMBL" id="CP005990">
    <property type="protein sequence ID" value="AGY92532.1"/>
    <property type="molecule type" value="Genomic_DNA"/>
</dbReference>
<evidence type="ECO:0000256" key="7">
    <source>
        <dbReference type="ARBA" id="ARBA00022927"/>
    </source>
</evidence>
<comment type="subcellular location">
    <subcellularLocation>
        <location evidence="1">Cell outer membrane</location>
        <topology evidence="1">Lipid-anchor</topology>
    </subcellularLocation>
</comment>
<keyword evidence="10" id="KW-0143">Chaperone</keyword>
<dbReference type="HOGENOM" id="CLU_092816_2_1_6"/>
<dbReference type="NCBIfam" id="TIGR00548">
    <property type="entry name" value="lolB"/>
    <property type="match status" value="1"/>
</dbReference>
<dbReference type="InterPro" id="IPR029046">
    <property type="entry name" value="LolA/LolB/LppX"/>
</dbReference>
<dbReference type="Pfam" id="PF03550">
    <property type="entry name" value="LolB"/>
    <property type="match status" value="1"/>
</dbReference>
<evidence type="ECO:0000256" key="1">
    <source>
        <dbReference type="ARBA" id="ARBA00004459"/>
    </source>
</evidence>
<dbReference type="KEGG" id="spiu:SPICUR_07875"/>
<evidence type="ECO:0000256" key="4">
    <source>
        <dbReference type="ARBA" id="ARBA00016202"/>
    </source>
</evidence>
<dbReference type="AlphaFoldDB" id="U5T8D7"/>
<comment type="subunit">
    <text evidence="3">Monomer.</text>
</comment>
<name>U5T8D7_9GAMM</name>
<dbReference type="STRING" id="1335757.SPICUR_07875"/>
<reference evidence="13 14" key="1">
    <citation type="journal article" date="2013" name="BMC Genomics">
        <title>Genomes of "Spiribacter", a streamlined, successful halophilic bacterium.</title>
        <authorList>
            <person name="Lopez-Perez M."/>
            <person name="Ghai R."/>
            <person name="Leon M.J."/>
            <person name="Rodriguez-Olmos A."/>
            <person name="Copa-Patino J.L."/>
            <person name="Soliveri J."/>
            <person name="Sanchez-Porro C."/>
            <person name="Ventosa A."/>
            <person name="Rodriguez-Valera F."/>
        </authorList>
    </citation>
    <scope>NUCLEOTIDE SEQUENCE [LARGE SCALE GENOMIC DNA]</scope>
    <source>
        <strain evidence="13 14">UAH-SP71</strain>
    </source>
</reference>
<dbReference type="SUPFAM" id="SSF89392">
    <property type="entry name" value="Prokaryotic lipoproteins and lipoprotein localization factors"/>
    <property type="match status" value="1"/>
</dbReference>
<keyword evidence="6" id="KW-0732">Signal</keyword>
<dbReference type="PATRIC" id="fig|1335757.3.peg.1539"/>
<evidence type="ECO:0000256" key="3">
    <source>
        <dbReference type="ARBA" id="ARBA00011245"/>
    </source>
</evidence>
<dbReference type="eggNOG" id="COG3017">
    <property type="taxonomic scope" value="Bacteria"/>
</dbReference>
<keyword evidence="11" id="KW-0998">Cell outer membrane</keyword>
<evidence type="ECO:0000256" key="5">
    <source>
        <dbReference type="ARBA" id="ARBA00022448"/>
    </source>
</evidence>
<evidence type="ECO:0000256" key="6">
    <source>
        <dbReference type="ARBA" id="ARBA00022729"/>
    </source>
</evidence>
<dbReference type="GO" id="GO:0015031">
    <property type="term" value="P:protein transport"/>
    <property type="evidence" value="ECO:0007669"/>
    <property type="project" value="UniProtKB-KW"/>
</dbReference>
<protein>
    <recommendedName>
        <fullName evidence="4">Outer-membrane lipoprotein LolB</fullName>
    </recommendedName>
</protein>
<evidence type="ECO:0000313" key="13">
    <source>
        <dbReference type="EMBL" id="AGY92532.1"/>
    </source>
</evidence>
<evidence type="ECO:0000256" key="12">
    <source>
        <dbReference type="ARBA" id="ARBA00023288"/>
    </source>
</evidence>
<comment type="similarity">
    <text evidence="2">Belongs to the LolB family.</text>
</comment>
<evidence type="ECO:0000313" key="14">
    <source>
        <dbReference type="Proteomes" id="UP000017640"/>
    </source>
</evidence>
<evidence type="ECO:0000256" key="11">
    <source>
        <dbReference type="ARBA" id="ARBA00023237"/>
    </source>
</evidence>
<organism evidence="13 14">
    <name type="scientific">Spiribacter curvatus</name>
    <dbReference type="NCBI Taxonomy" id="1335757"/>
    <lineage>
        <taxon>Bacteria</taxon>
        <taxon>Pseudomonadati</taxon>
        <taxon>Pseudomonadota</taxon>
        <taxon>Gammaproteobacteria</taxon>
        <taxon>Chromatiales</taxon>
        <taxon>Ectothiorhodospiraceae</taxon>
        <taxon>Spiribacter</taxon>
    </lineage>
</organism>
<evidence type="ECO:0000256" key="8">
    <source>
        <dbReference type="ARBA" id="ARBA00023136"/>
    </source>
</evidence>
<keyword evidence="12" id="KW-0449">Lipoprotein</keyword>
<keyword evidence="8" id="KW-0472">Membrane</keyword>